<keyword evidence="3" id="KW-0274">FAD</keyword>
<accession>I5BVG6</accession>
<sequence>MTPLPLKVDVAIVGAGPTGLALAIGLAQRGIDFVILDSLPEAQNTSRAAVIHAGTLEALRKLEIADDLIKAGIKVRNFRIRERSEILLRADFGVLKSPTPYALMIPQDESEALMTAKLLSLGHQVQRPHKVVAIEHPNGETILTTDSGSHIRARFVVGADGEKSTVRTQADIPFPGETYGSFMLADVRMAWPIAKDEVTLFFSREGTLVVAPMSKDRYRVVAQRQNAPSDPTIADVQDVIDERGPETGARVSEVLWGSRFQVHHKLADRFYQAPVILMGDAAHIHSPAGGQGMNLGLKDAVALADALQQALESDTELPLETYAKTRRIAAEDVLRMTDRLTAVATLQNRPLRIARNAIIRTASAFPFIRRRVARTLSGAE</sequence>
<dbReference type="PATRIC" id="fig|1189611.3.peg.3111"/>
<dbReference type="PANTHER" id="PTHR43004:SF19">
    <property type="entry name" value="BINDING MONOOXYGENASE, PUTATIVE (JCVI)-RELATED"/>
    <property type="match status" value="1"/>
</dbReference>
<dbReference type="InterPro" id="IPR050641">
    <property type="entry name" value="RIFMO-like"/>
</dbReference>
<dbReference type="Gene3D" id="3.50.50.60">
    <property type="entry name" value="FAD/NAD(P)-binding domain"/>
    <property type="match status" value="1"/>
</dbReference>
<keyword evidence="5" id="KW-0503">Monooxygenase</keyword>
<dbReference type="Proteomes" id="UP000004622">
    <property type="component" value="Unassembled WGS sequence"/>
</dbReference>
<organism evidence="5 6">
    <name type="scientific">Nitratireductor aquibiodomus RA22</name>
    <dbReference type="NCBI Taxonomy" id="1189611"/>
    <lineage>
        <taxon>Bacteria</taxon>
        <taxon>Pseudomonadati</taxon>
        <taxon>Pseudomonadota</taxon>
        <taxon>Alphaproteobacteria</taxon>
        <taxon>Hyphomicrobiales</taxon>
        <taxon>Phyllobacteriaceae</taxon>
        <taxon>Nitratireductor</taxon>
    </lineage>
</organism>
<evidence type="ECO:0000256" key="2">
    <source>
        <dbReference type="ARBA" id="ARBA00022630"/>
    </source>
</evidence>
<evidence type="ECO:0000313" key="5">
    <source>
        <dbReference type="EMBL" id="EIM73568.1"/>
    </source>
</evidence>
<keyword evidence="2" id="KW-0285">Flavoprotein</keyword>
<evidence type="ECO:0000313" key="6">
    <source>
        <dbReference type="Proteomes" id="UP000004622"/>
    </source>
</evidence>
<dbReference type="PRINTS" id="PR00420">
    <property type="entry name" value="RNGMNOXGNASE"/>
</dbReference>
<gene>
    <name evidence="5" type="ORF">A33O_15386</name>
</gene>
<keyword evidence="5" id="KW-0560">Oxidoreductase</keyword>
<dbReference type="Pfam" id="PF01494">
    <property type="entry name" value="FAD_binding_3"/>
    <property type="match status" value="1"/>
</dbReference>
<dbReference type="RefSeq" id="WP_007009417.1">
    <property type="nucleotide sequence ID" value="NZ_AJXZ01000038.1"/>
</dbReference>
<evidence type="ECO:0000256" key="3">
    <source>
        <dbReference type="ARBA" id="ARBA00022827"/>
    </source>
</evidence>
<dbReference type="SUPFAM" id="SSF51905">
    <property type="entry name" value="FAD/NAD(P)-binding domain"/>
    <property type="match status" value="1"/>
</dbReference>
<protein>
    <submittedName>
        <fullName evidence="5">FAD-binding monooxygenase protein</fullName>
    </submittedName>
</protein>
<comment type="caution">
    <text evidence="5">The sequence shown here is derived from an EMBL/GenBank/DDBJ whole genome shotgun (WGS) entry which is preliminary data.</text>
</comment>
<evidence type="ECO:0000256" key="1">
    <source>
        <dbReference type="ARBA" id="ARBA00001974"/>
    </source>
</evidence>
<dbReference type="AlphaFoldDB" id="I5BVG6"/>
<feature type="domain" description="FAD-binding" evidence="4">
    <location>
        <begin position="7"/>
        <end position="336"/>
    </location>
</feature>
<name>I5BVG6_9HYPH</name>
<dbReference type="Gene3D" id="3.30.70.2450">
    <property type="match status" value="1"/>
</dbReference>
<evidence type="ECO:0000259" key="4">
    <source>
        <dbReference type="Pfam" id="PF01494"/>
    </source>
</evidence>
<dbReference type="GO" id="GO:0016709">
    <property type="term" value="F:oxidoreductase activity, acting on paired donors, with incorporation or reduction of molecular oxygen, NAD(P)H as one donor, and incorporation of one atom of oxygen"/>
    <property type="evidence" value="ECO:0007669"/>
    <property type="project" value="UniProtKB-ARBA"/>
</dbReference>
<dbReference type="InterPro" id="IPR002938">
    <property type="entry name" value="FAD-bd"/>
</dbReference>
<reference evidence="5 6" key="1">
    <citation type="journal article" date="2012" name="J. Bacteriol.">
        <title>Genome Sequence of Nitratireductor aquibiodomus Strain RA22.</title>
        <authorList>
            <person name="Singh A."/>
            <person name="Jangir P.K."/>
            <person name="Kumari C."/>
            <person name="Sharma R."/>
        </authorList>
    </citation>
    <scope>NUCLEOTIDE SEQUENCE [LARGE SCALE GENOMIC DNA]</scope>
    <source>
        <strain evidence="5 6">RA22</strain>
    </source>
</reference>
<comment type="cofactor">
    <cofactor evidence="1">
        <name>FAD</name>
        <dbReference type="ChEBI" id="CHEBI:57692"/>
    </cofactor>
</comment>
<dbReference type="PANTHER" id="PTHR43004">
    <property type="entry name" value="TRK SYSTEM POTASSIUM UPTAKE PROTEIN"/>
    <property type="match status" value="1"/>
</dbReference>
<dbReference type="GO" id="GO:0071949">
    <property type="term" value="F:FAD binding"/>
    <property type="evidence" value="ECO:0007669"/>
    <property type="project" value="InterPro"/>
</dbReference>
<dbReference type="EMBL" id="AJXZ01000038">
    <property type="protein sequence ID" value="EIM73568.1"/>
    <property type="molecule type" value="Genomic_DNA"/>
</dbReference>
<proteinExistence type="predicted"/>
<dbReference type="InterPro" id="IPR036188">
    <property type="entry name" value="FAD/NAD-bd_sf"/>
</dbReference>
<dbReference type="OrthoDB" id="9791689at2"/>